<feature type="active site" evidence="3">
    <location>
        <position position="252"/>
    </location>
</feature>
<dbReference type="Proteomes" id="UP000016568">
    <property type="component" value="Unassembled WGS sequence"/>
</dbReference>
<feature type="domain" description="Aldehyde dehydrogenase" evidence="5">
    <location>
        <begin position="16"/>
        <end position="476"/>
    </location>
</feature>
<keyword evidence="2 4" id="KW-0560">Oxidoreductase</keyword>
<evidence type="ECO:0000313" key="7">
    <source>
        <dbReference type="Proteomes" id="UP000016568"/>
    </source>
</evidence>
<comment type="similarity">
    <text evidence="1 4">Belongs to the aldehyde dehydrogenase family.</text>
</comment>
<dbReference type="KEGG" id="ntd:EGO55_06405"/>
<dbReference type="Gene3D" id="3.40.309.10">
    <property type="entry name" value="Aldehyde Dehydrogenase, Chain A, domain 2"/>
    <property type="match status" value="1"/>
</dbReference>
<dbReference type="InterPro" id="IPR016163">
    <property type="entry name" value="Ald_DH_C"/>
</dbReference>
<evidence type="ECO:0000313" key="6">
    <source>
        <dbReference type="EMBL" id="GAD50072.1"/>
    </source>
</evidence>
<dbReference type="InterPro" id="IPR016161">
    <property type="entry name" value="Ald_DH/histidinol_DH"/>
</dbReference>
<protein>
    <submittedName>
        <fullName evidence="6">Putative aldehyde dehydrogenase</fullName>
    </submittedName>
</protein>
<dbReference type="InterPro" id="IPR015590">
    <property type="entry name" value="Aldehyde_DH_dom"/>
</dbReference>
<evidence type="ECO:0000256" key="4">
    <source>
        <dbReference type="RuleBase" id="RU003345"/>
    </source>
</evidence>
<dbReference type="CDD" id="cd07114">
    <property type="entry name" value="ALDH_DhaS"/>
    <property type="match status" value="1"/>
</dbReference>
<dbReference type="EMBL" id="BASZ01000007">
    <property type="protein sequence ID" value="GAD50072.1"/>
    <property type="molecule type" value="Genomic_DNA"/>
</dbReference>
<dbReference type="Pfam" id="PF00171">
    <property type="entry name" value="Aldedh"/>
    <property type="match status" value="1"/>
</dbReference>
<evidence type="ECO:0000256" key="2">
    <source>
        <dbReference type="ARBA" id="ARBA00023002"/>
    </source>
</evidence>
<gene>
    <name evidence="6" type="ORF">NT2_07_00720</name>
</gene>
<organism evidence="6 7">
    <name type="scientific">Caenibius tardaugens NBRC 16725</name>
    <dbReference type="NCBI Taxonomy" id="1219035"/>
    <lineage>
        <taxon>Bacteria</taxon>
        <taxon>Pseudomonadati</taxon>
        <taxon>Pseudomonadota</taxon>
        <taxon>Alphaproteobacteria</taxon>
        <taxon>Sphingomonadales</taxon>
        <taxon>Erythrobacteraceae</taxon>
        <taxon>Caenibius</taxon>
    </lineage>
</organism>
<dbReference type="eggNOG" id="COG1012">
    <property type="taxonomic scope" value="Bacteria"/>
</dbReference>
<dbReference type="RefSeq" id="WP_021690890.1">
    <property type="nucleotide sequence ID" value="NZ_BASZ01000007.1"/>
</dbReference>
<reference evidence="6 7" key="1">
    <citation type="submission" date="2013-09" db="EMBL/GenBank/DDBJ databases">
        <title>Whole genome shotgun sequence of Novosphingobium tardaugens NBRC 16725.</title>
        <authorList>
            <person name="Isaki S."/>
            <person name="Hosoyama A."/>
            <person name="Tsuchikane K."/>
            <person name="Katsumata H."/>
            <person name="Ando Y."/>
            <person name="Yamazaki S."/>
            <person name="Fujita N."/>
        </authorList>
    </citation>
    <scope>NUCLEOTIDE SEQUENCE [LARGE SCALE GENOMIC DNA]</scope>
    <source>
        <strain evidence="6 7">NBRC 16725</strain>
    </source>
</reference>
<dbReference type="AlphaFoldDB" id="U2YND3"/>
<keyword evidence="7" id="KW-1185">Reference proteome</keyword>
<evidence type="ECO:0000256" key="1">
    <source>
        <dbReference type="ARBA" id="ARBA00009986"/>
    </source>
</evidence>
<dbReference type="FunFam" id="3.40.309.10:FF:000012">
    <property type="entry name" value="Betaine aldehyde dehydrogenase"/>
    <property type="match status" value="1"/>
</dbReference>
<dbReference type="InterPro" id="IPR016162">
    <property type="entry name" value="Ald_DH_N"/>
</dbReference>
<proteinExistence type="inferred from homology"/>
<dbReference type="FunFam" id="3.40.605.10:FF:000007">
    <property type="entry name" value="NAD/NADP-dependent betaine aldehyde dehydrogenase"/>
    <property type="match status" value="1"/>
</dbReference>
<dbReference type="GO" id="GO:0016620">
    <property type="term" value="F:oxidoreductase activity, acting on the aldehyde or oxo group of donors, NAD or NADP as acceptor"/>
    <property type="evidence" value="ECO:0007669"/>
    <property type="project" value="InterPro"/>
</dbReference>
<evidence type="ECO:0000256" key="3">
    <source>
        <dbReference type="PROSITE-ProRule" id="PRU10007"/>
    </source>
</evidence>
<dbReference type="PANTHER" id="PTHR11699">
    <property type="entry name" value="ALDEHYDE DEHYDROGENASE-RELATED"/>
    <property type="match status" value="1"/>
</dbReference>
<comment type="caution">
    <text evidence="6">The sequence shown here is derived from an EMBL/GenBank/DDBJ whole genome shotgun (WGS) entry which is preliminary data.</text>
</comment>
<dbReference type="InterPro" id="IPR029510">
    <property type="entry name" value="Ald_DH_CS_GLU"/>
</dbReference>
<name>U2YND3_9SPHN</name>
<sequence>MSGIVRQDKLYIGGEWVDPIDGDVVPTIDPSTGEPWAEVAFGGPKDIDRAVAAAKEAFEGPWRRMPVTERAALLRRFAEIYTRRTEELIQLEARDSGRAIREVRGDVGNHANWFYWFASLADKMGGRTIPFDESVHIFTTRQPVGVVGGITPWNVPLLSTVWKLAPALAAGCTFVHKPAEQTPFTAFELARMGEEAGLPPGVLNTVPGYGPTTGAHLVGHRDVDKISFTGEGRTAAEIQRAGAGSLKRYSFELGGKSPHILFEDCDLEQALNAATGSAFVVCGQSCALGSRLYVHRSIYGRVAEEIARRAGTIRVGNAMDANTQMGPQSSIAQLEKTLSYIDIGKQEGATLLAGGSRIEELGKGYYVRPTVFADVTSDMRIAREEIFGPVVSLIPFDTEEEVIALANNTRYGLAAGLWTRDSARAHRVAARIDAGIVWVNTYRFIRWSTPYGGFKGSGVGRENGVEAMDAYLETKTTVISTTGAFADPYAI</sequence>
<evidence type="ECO:0000259" key="5">
    <source>
        <dbReference type="Pfam" id="PF00171"/>
    </source>
</evidence>
<accession>U2YND3</accession>
<dbReference type="Gene3D" id="3.40.605.10">
    <property type="entry name" value="Aldehyde Dehydrogenase, Chain A, domain 1"/>
    <property type="match status" value="1"/>
</dbReference>
<dbReference type="OrthoDB" id="9802947at2"/>
<dbReference type="PROSITE" id="PS00687">
    <property type="entry name" value="ALDEHYDE_DEHYDR_GLU"/>
    <property type="match status" value="1"/>
</dbReference>
<dbReference type="SUPFAM" id="SSF53720">
    <property type="entry name" value="ALDH-like"/>
    <property type="match status" value="1"/>
</dbReference>